<feature type="signal peptide" evidence="2">
    <location>
        <begin position="1"/>
        <end position="21"/>
    </location>
</feature>
<evidence type="ECO:0000259" key="3">
    <source>
        <dbReference type="Pfam" id="PF02462"/>
    </source>
</evidence>
<organism evidence="4 5">
    <name type="scientific">Actinobacillus delphinicola</name>
    <dbReference type="NCBI Taxonomy" id="51161"/>
    <lineage>
        <taxon>Bacteria</taxon>
        <taxon>Pseudomonadati</taxon>
        <taxon>Pseudomonadota</taxon>
        <taxon>Gammaproteobacteria</taxon>
        <taxon>Pasteurellales</taxon>
        <taxon>Pasteurellaceae</taxon>
        <taxon>Actinobacillus</taxon>
    </lineage>
</organism>
<dbReference type="RefSeq" id="WP_126600321.1">
    <property type="nucleotide sequence ID" value="NZ_LR134510.1"/>
</dbReference>
<comment type="similarity">
    <text evidence="1">Belongs to the opacity porin family.</text>
</comment>
<feature type="chain" id="PRO_5019545295" evidence="2">
    <location>
        <begin position="22"/>
        <end position="233"/>
    </location>
</feature>
<reference evidence="4 5" key="1">
    <citation type="submission" date="2018-12" db="EMBL/GenBank/DDBJ databases">
        <authorList>
            <consortium name="Pathogen Informatics"/>
        </authorList>
    </citation>
    <scope>NUCLEOTIDE SEQUENCE [LARGE SCALE GENOMIC DNA]</scope>
    <source>
        <strain evidence="4 5">NCTC12871</strain>
    </source>
</reference>
<feature type="domain" description="Porin opacity type" evidence="3">
    <location>
        <begin position="93"/>
        <end position="215"/>
    </location>
</feature>
<evidence type="ECO:0000313" key="4">
    <source>
        <dbReference type="EMBL" id="VEJ09966.1"/>
    </source>
</evidence>
<dbReference type="Pfam" id="PF02462">
    <property type="entry name" value="Opacity"/>
    <property type="match status" value="1"/>
</dbReference>
<protein>
    <submittedName>
        <fullName evidence="4">Porin opacity type</fullName>
    </submittedName>
</protein>
<accession>A0A448TVJ3</accession>
<evidence type="ECO:0000256" key="2">
    <source>
        <dbReference type="SAM" id="SignalP"/>
    </source>
</evidence>
<dbReference type="Gene3D" id="2.40.160.20">
    <property type="match status" value="1"/>
</dbReference>
<keyword evidence="2" id="KW-0732">Signal</keyword>
<name>A0A448TVJ3_9PAST</name>
<evidence type="ECO:0000256" key="1">
    <source>
        <dbReference type="ARBA" id="ARBA00009830"/>
    </source>
</evidence>
<evidence type="ECO:0000313" key="5">
    <source>
        <dbReference type="Proteomes" id="UP000279799"/>
    </source>
</evidence>
<dbReference type="AlphaFoldDB" id="A0A448TVJ3"/>
<proteinExistence type="inferred from homology"/>
<dbReference type="SUPFAM" id="SSF56925">
    <property type="entry name" value="OMPA-like"/>
    <property type="match status" value="1"/>
</dbReference>
<dbReference type="InterPro" id="IPR003394">
    <property type="entry name" value="Porin_opacity"/>
</dbReference>
<dbReference type="Proteomes" id="UP000279799">
    <property type="component" value="Chromosome"/>
</dbReference>
<keyword evidence="5" id="KW-1185">Reference proteome</keyword>
<dbReference type="KEGG" id="adp:NCTC12871_01457"/>
<dbReference type="GO" id="GO:0009279">
    <property type="term" value="C:cell outer membrane"/>
    <property type="evidence" value="ECO:0007669"/>
    <property type="project" value="UniProtKB-ARBA"/>
</dbReference>
<dbReference type="InterPro" id="IPR011250">
    <property type="entry name" value="OMP/PagP_B-barrel"/>
</dbReference>
<dbReference type="EMBL" id="LR134510">
    <property type="protein sequence ID" value="VEJ09966.1"/>
    <property type="molecule type" value="Genomic_DNA"/>
</dbReference>
<dbReference type="GO" id="GO:0015288">
    <property type="term" value="F:porin activity"/>
    <property type="evidence" value="ECO:0007669"/>
    <property type="project" value="InterPro"/>
</dbReference>
<gene>
    <name evidence="4" type="ORF">NCTC12871_01457</name>
</gene>
<sequence length="233" mass="25229">MKKSLLATAILGLATATCANAALTTTGTPITSVAPDAQSGFPTDIPVMPYAQIDLGATYFNFSDNFTNKLFKSPITISSLPNTTAFSQRLTLGLDFQGDRIGFDFSNFGQVKYKIKLENPQGRVLADHFGDIKVNSYGFGLSYVHAMMLNSTVRPYIGARVGFTHVKTKFTPAENIPWTSGEYTDNHATIGALAGVEVDVARNVTLGLGAEYDQLWGNKLNALSGDAFMRVYF</sequence>
<dbReference type="OrthoDB" id="6648740at2"/>